<comment type="caution">
    <text evidence="2">The sequence shown here is derived from an EMBL/GenBank/DDBJ whole genome shotgun (WGS) entry which is preliminary data.</text>
</comment>
<name>W7Z134_9BACL</name>
<feature type="transmembrane region" description="Helical" evidence="1">
    <location>
        <begin position="237"/>
        <end position="254"/>
    </location>
</feature>
<gene>
    <name evidence="2" type="ORF">JCM16418_2117</name>
</gene>
<dbReference type="STRING" id="1236976.JCM16418_2117"/>
<feature type="transmembrane region" description="Helical" evidence="1">
    <location>
        <begin position="342"/>
        <end position="365"/>
    </location>
</feature>
<dbReference type="AlphaFoldDB" id="W7Z134"/>
<feature type="transmembrane region" description="Helical" evidence="1">
    <location>
        <begin position="145"/>
        <end position="163"/>
    </location>
</feature>
<feature type="transmembrane region" description="Helical" evidence="1">
    <location>
        <begin position="377"/>
        <end position="394"/>
    </location>
</feature>
<sequence length="433" mass="48937">MMNHKMALQTGVREIRMIEQDNKWFGSMAFIIALLCYAIFSAPFPAQPGIAEATIGSLLVLFVTIPTGLIVMTGGFTLYQRYRTVPMWLHLGFFMLLWWGLFNGGVIHSWDVTDIVRDIIPCVYLFVPLMLLPAMNRTKYNWLKIFPWVIAFMGVILSMRFYNVANMSPLDVGKMYFFDNYLYLPYDPSVIFAGIFLPLMAIHTWKSSKLYSWVFSLFMLVGGFLALGSLMAVAQRAPLALAALSFSIYFLIISRRSLKRMLLLVIVLLGVGVLAQQQIESSYQLLIDKQESFGANGKTDELAAVIKETSQSSFSLMFGMGWGGLFHDPAVEFVEVSYTHSAMTFFLLKGGIFGVVIFLAYVLWISRNLLRSLSIKTLPIVLSSFMPVIIGLFFQVSYKTLSYGMILTLMCLLYKQQVEKKAVGTTEKLMKHG</sequence>
<feature type="transmembrane region" description="Helical" evidence="1">
    <location>
        <begin position="115"/>
        <end position="133"/>
    </location>
</feature>
<accession>W7Z134</accession>
<proteinExistence type="predicted"/>
<dbReference type="RefSeq" id="WP_242403767.1">
    <property type="nucleotide sequence ID" value="NZ_BAVZ01000005.1"/>
</dbReference>
<feature type="transmembrane region" description="Helical" evidence="1">
    <location>
        <begin position="91"/>
        <end position="109"/>
    </location>
</feature>
<keyword evidence="1" id="KW-0812">Transmembrane</keyword>
<dbReference type="EMBL" id="BAVZ01000005">
    <property type="protein sequence ID" value="GAF08079.1"/>
    <property type="molecule type" value="Genomic_DNA"/>
</dbReference>
<protein>
    <submittedName>
        <fullName evidence="2">Uncharacterized protein</fullName>
    </submittedName>
</protein>
<keyword evidence="1" id="KW-1133">Transmembrane helix</keyword>
<keyword evidence="1" id="KW-0472">Membrane</keyword>
<reference evidence="2 3" key="1">
    <citation type="journal article" date="2014" name="Genome Announc.">
        <title>Draft Genome Sequence of Paenibacillus pini JCM 16418T, Isolated from the Rhizosphere of Pine Tree.</title>
        <authorList>
            <person name="Yuki M."/>
            <person name="Oshima K."/>
            <person name="Suda W."/>
            <person name="Oshida Y."/>
            <person name="Kitamura K."/>
            <person name="Iida Y."/>
            <person name="Hattori M."/>
            <person name="Ohkuma M."/>
        </authorList>
    </citation>
    <scope>NUCLEOTIDE SEQUENCE [LARGE SCALE GENOMIC DNA]</scope>
    <source>
        <strain evidence="2 3">JCM 16418</strain>
    </source>
</reference>
<evidence type="ECO:0000313" key="2">
    <source>
        <dbReference type="EMBL" id="GAF08079.1"/>
    </source>
</evidence>
<feature type="transmembrane region" description="Helical" evidence="1">
    <location>
        <begin position="58"/>
        <end position="79"/>
    </location>
</feature>
<evidence type="ECO:0000256" key="1">
    <source>
        <dbReference type="SAM" id="Phobius"/>
    </source>
</evidence>
<dbReference type="Proteomes" id="UP000019364">
    <property type="component" value="Unassembled WGS sequence"/>
</dbReference>
<evidence type="ECO:0000313" key="3">
    <source>
        <dbReference type="Proteomes" id="UP000019364"/>
    </source>
</evidence>
<feature type="transmembrane region" description="Helical" evidence="1">
    <location>
        <begin position="210"/>
        <end position="231"/>
    </location>
</feature>
<organism evidence="2 3">
    <name type="scientific">Paenibacillus pini JCM 16418</name>
    <dbReference type="NCBI Taxonomy" id="1236976"/>
    <lineage>
        <taxon>Bacteria</taxon>
        <taxon>Bacillati</taxon>
        <taxon>Bacillota</taxon>
        <taxon>Bacilli</taxon>
        <taxon>Bacillales</taxon>
        <taxon>Paenibacillaceae</taxon>
        <taxon>Paenibacillus</taxon>
    </lineage>
</organism>
<feature type="transmembrane region" description="Helical" evidence="1">
    <location>
        <begin position="261"/>
        <end position="279"/>
    </location>
</feature>
<keyword evidence="3" id="KW-1185">Reference proteome</keyword>
<dbReference type="eggNOG" id="ENOG5033856">
    <property type="taxonomic scope" value="Bacteria"/>
</dbReference>
<feature type="transmembrane region" description="Helical" evidence="1">
    <location>
        <begin position="183"/>
        <end position="203"/>
    </location>
</feature>